<dbReference type="SUPFAM" id="SSF56176">
    <property type="entry name" value="FAD-binding/transporter-associated domain-like"/>
    <property type="match status" value="1"/>
</dbReference>
<dbReference type="PANTHER" id="PTHR13878">
    <property type="entry name" value="GULONOLACTONE OXIDASE"/>
    <property type="match status" value="1"/>
</dbReference>
<dbReference type="GO" id="GO:0071949">
    <property type="term" value="F:FAD binding"/>
    <property type="evidence" value="ECO:0007669"/>
    <property type="project" value="InterPro"/>
</dbReference>
<accession>A0A084FUZ4</accession>
<dbReference type="InterPro" id="IPR050432">
    <property type="entry name" value="FAD-linked_Oxidoreductases_BP"/>
</dbReference>
<evidence type="ECO:0000313" key="6">
    <source>
        <dbReference type="Proteomes" id="UP000028545"/>
    </source>
</evidence>
<sequence length="616" mass="68392">MRDLLLPTVLLGLLGGAQCFNFPFEDLDLTEENFQRGQGGYSDIYFGDASRPRLSRAECKATPGTADWPSDREWERLGEFLEGALLKPEPPTAVCYKDHPLYDEAKCRDIRTNSGSNRFFIDDPLSVLTAWPQGNTCPLEVKPNTTCTHGGFPEYVVNVTEVWQIQTAVNFARNKNIRLVIKNTGHDFLGRSVGAGSISVWTHFLKQFEFLPEYTQGRYKGPAARVGAGLESWEMYNFMDEHNVTFVTPGRYTVGVYGGWFQGGGHNALSSWYGMGADQILSLQVVTADGRFVTADTEENTDLFYALRGGGPSTYGIVTSAIVKAHPRVVVRNAALSFQTSKDVDVEAFWTAVNLYHWYGQYITEVGGTSYNYVTYTGKNSYTFTADNEFPDLSDEEIIYFLTPLWDSLREAGIPVKNITVAPTSNWAPSSNGGTGDAPGSQRFASRLFPRKNWKDEDLFVKTMAAVREIVEATYTFHGIFMSPTSTIAGWPGADSGLNPAFRETYMHADIFYTGDISKTEPFNAVMDKLRNVTADGGAYINESDVEEPNWQQSYFGNKYDRLLQIKKRRDPWNVFWAPSTVGSEGWAVRKAEGDVFPSQNGPLCKVSAAAAAAAA</sequence>
<feature type="domain" description="FAD-binding PCMH-type" evidence="4">
    <location>
        <begin position="149"/>
        <end position="328"/>
    </location>
</feature>
<dbReference type="InterPro" id="IPR006094">
    <property type="entry name" value="Oxid_FAD_bind_N"/>
</dbReference>
<dbReference type="Pfam" id="PF01565">
    <property type="entry name" value="FAD_binding_4"/>
    <property type="match status" value="1"/>
</dbReference>
<dbReference type="VEuPathDB" id="FungiDB:SAPIO_CDS10225"/>
<evidence type="ECO:0000313" key="5">
    <source>
        <dbReference type="EMBL" id="KEZ38906.1"/>
    </source>
</evidence>
<dbReference type="Pfam" id="PF08031">
    <property type="entry name" value="BBE"/>
    <property type="match status" value="1"/>
</dbReference>
<dbReference type="InterPro" id="IPR016166">
    <property type="entry name" value="FAD-bd_PCMH"/>
</dbReference>
<keyword evidence="2 5" id="KW-0560">Oxidoreductase</keyword>
<organism evidence="5 6">
    <name type="scientific">Pseudallescheria apiosperma</name>
    <name type="common">Scedosporium apiospermum</name>
    <dbReference type="NCBI Taxonomy" id="563466"/>
    <lineage>
        <taxon>Eukaryota</taxon>
        <taxon>Fungi</taxon>
        <taxon>Dikarya</taxon>
        <taxon>Ascomycota</taxon>
        <taxon>Pezizomycotina</taxon>
        <taxon>Sordariomycetes</taxon>
        <taxon>Hypocreomycetidae</taxon>
        <taxon>Microascales</taxon>
        <taxon>Microascaceae</taxon>
        <taxon>Scedosporium</taxon>
    </lineage>
</organism>
<keyword evidence="6" id="KW-1185">Reference proteome</keyword>
<feature type="signal peptide" evidence="3">
    <location>
        <begin position="1"/>
        <end position="19"/>
    </location>
</feature>
<name>A0A084FUZ4_PSEDA</name>
<evidence type="ECO:0000256" key="1">
    <source>
        <dbReference type="ARBA" id="ARBA00005466"/>
    </source>
</evidence>
<dbReference type="EMBL" id="JOWA01000165">
    <property type="protein sequence ID" value="KEZ38906.1"/>
    <property type="molecule type" value="Genomic_DNA"/>
</dbReference>
<dbReference type="GO" id="GO:0016853">
    <property type="term" value="F:isomerase activity"/>
    <property type="evidence" value="ECO:0007669"/>
    <property type="project" value="UniProtKB-KW"/>
</dbReference>
<reference evidence="5 6" key="1">
    <citation type="journal article" date="2014" name="Genome Announc.">
        <title>Draft genome sequence of the pathogenic fungus Scedosporium apiospermum.</title>
        <authorList>
            <person name="Vandeputte P."/>
            <person name="Ghamrawi S."/>
            <person name="Rechenmann M."/>
            <person name="Iltis A."/>
            <person name="Giraud S."/>
            <person name="Fleury M."/>
            <person name="Thornton C."/>
            <person name="Delhaes L."/>
            <person name="Meyer W."/>
            <person name="Papon N."/>
            <person name="Bouchara J.P."/>
        </authorList>
    </citation>
    <scope>NUCLEOTIDE SEQUENCE [LARGE SCALE GENOMIC DNA]</scope>
    <source>
        <strain evidence="5 6">IHEM 14462</strain>
    </source>
</reference>
<dbReference type="PROSITE" id="PS51387">
    <property type="entry name" value="FAD_PCMH"/>
    <property type="match status" value="1"/>
</dbReference>
<dbReference type="OrthoDB" id="9983560at2759"/>
<dbReference type="OMA" id="AYGGFMQ"/>
<dbReference type="KEGG" id="sapo:SAPIO_CDS10225"/>
<dbReference type="Proteomes" id="UP000028545">
    <property type="component" value="Unassembled WGS sequence"/>
</dbReference>
<keyword evidence="5" id="KW-0413">Isomerase</keyword>
<dbReference type="GeneID" id="27719400"/>
<protein>
    <submittedName>
        <fullName evidence="5">Putative fad binding domain-containing protein</fullName>
        <ecNumber evidence="5">1.1.3.42</ecNumber>
        <ecNumber evidence="5">5.5.1.20</ecNumber>
    </submittedName>
</protein>
<evidence type="ECO:0000259" key="4">
    <source>
        <dbReference type="PROSITE" id="PS51387"/>
    </source>
</evidence>
<feature type="chain" id="PRO_5001774875" evidence="3">
    <location>
        <begin position="20"/>
        <end position="616"/>
    </location>
</feature>
<dbReference type="InterPro" id="IPR016169">
    <property type="entry name" value="FAD-bd_PCMH_sub2"/>
</dbReference>
<keyword evidence="3" id="KW-0732">Signal</keyword>
<dbReference type="InterPro" id="IPR036318">
    <property type="entry name" value="FAD-bd_PCMH-like_sf"/>
</dbReference>
<comment type="caution">
    <text evidence="5">The sequence shown here is derived from an EMBL/GenBank/DDBJ whole genome shotgun (WGS) entry which is preliminary data.</text>
</comment>
<dbReference type="GO" id="GO:0016491">
    <property type="term" value="F:oxidoreductase activity"/>
    <property type="evidence" value="ECO:0007669"/>
    <property type="project" value="UniProtKB-KW"/>
</dbReference>
<dbReference type="InterPro" id="IPR012951">
    <property type="entry name" value="BBE"/>
</dbReference>
<evidence type="ECO:0000256" key="2">
    <source>
        <dbReference type="ARBA" id="ARBA00023002"/>
    </source>
</evidence>
<dbReference type="AlphaFoldDB" id="A0A084FUZ4"/>
<dbReference type="RefSeq" id="XP_016638705.1">
    <property type="nucleotide sequence ID" value="XM_016783856.1"/>
</dbReference>
<dbReference type="HOGENOM" id="CLU_018354_4_2_1"/>
<gene>
    <name evidence="5" type="ORF">SAPIO_CDS10225</name>
</gene>
<comment type="similarity">
    <text evidence="1">Belongs to the oxygen-dependent FAD-linked oxidoreductase family.</text>
</comment>
<dbReference type="EC" id="5.5.1.20" evidence="5"/>
<dbReference type="Gene3D" id="3.30.465.10">
    <property type="match status" value="2"/>
</dbReference>
<proteinExistence type="inferred from homology"/>
<dbReference type="PANTHER" id="PTHR13878:SF91">
    <property type="entry name" value="FAD BINDING DOMAIN PROTEIN (AFU_ORTHOLOGUE AFUA_6G12070)-RELATED"/>
    <property type="match status" value="1"/>
</dbReference>
<evidence type="ECO:0000256" key="3">
    <source>
        <dbReference type="SAM" id="SignalP"/>
    </source>
</evidence>
<dbReference type="EC" id="1.1.3.42" evidence="5"/>